<dbReference type="Pfam" id="PF12867">
    <property type="entry name" value="DinB_2"/>
    <property type="match status" value="1"/>
</dbReference>
<dbReference type="AlphaFoldDB" id="A0A1X2ALL7"/>
<dbReference type="STRING" id="767916.AWB91_06600"/>
<comment type="caution">
    <text evidence="2">The sequence shown here is derived from an EMBL/GenBank/DDBJ whole genome shotgun (WGS) entry which is preliminary data.</text>
</comment>
<proteinExistence type="predicted"/>
<dbReference type="SUPFAM" id="SSF109854">
    <property type="entry name" value="DinB/YfiT-like putative metalloenzymes"/>
    <property type="match status" value="1"/>
</dbReference>
<name>A0A1X2ALL7_9MYCO</name>
<evidence type="ECO:0000313" key="2">
    <source>
        <dbReference type="EMBL" id="ORW52245.1"/>
    </source>
</evidence>
<evidence type="ECO:0000313" key="3">
    <source>
        <dbReference type="Proteomes" id="UP000193285"/>
    </source>
</evidence>
<feature type="domain" description="DinB-like" evidence="1">
    <location>
        <begin position="16"/>
        <end position="147"/>
    </location>
</feature>
<dbReference type="EMBL" id="LQPN01000014">
    <property type="protein sequence ID" value="ORW52245.1"/>
    <property type="molecule type" value="Genomic_DNA"/>
</dbReference>
<organism evidence="2 3">
    <name type="scientific">Mycobacterium paraense</name>
    <dbReference type="NCBI Taxonomy" id="767916"/>
    <lineage>
        <taxon>Bacteria</taxon>
        <taxon>Bacillati</taxon>
        <taxon>Actinomycetota</taxon>
        <taxon>Actinomycetes</taxon>
        <taxon>Mycobacteriales</taxon>
        <taxon>Mycobacteriaceae</taxon>
        <taxon>Mycobacterium</taxon>
        <taxon>Mycobacterium simiae complex</taxon>
    </lineage>
</organism>
<dbReference type="InterPro" id="IPR024775">
    <property type="entry name" value="DinB-like"/>
</dbReference>
<evidence type="ECO:0000259" key="1">
    <source>
        <dbReference type="Pfam" id="PF12867"/>
    </source>
</evidence>
<sequence length="155" mass="17764">MTAATRAGDEIRSAVAELARLLVTTERRALARRTAPERWSPLEYACHVRDVLITQRERVLLARRTDVPAAVPMGRDERVAHDGYAESDPAEVAEEVTIAARLLANTLSRLDTRDWELRIVYNWPQRTERTLRWVAANTVHDVRHHLLDIKRQVLA</sequence>
<reference evidence="2 3" key="1">
    <citation type="journal article" date="2015" name="Emerg. Microbes Infect.">
        <title>Characterization of 17 strains belonging to the Mycobacterium simiae complex and description of Mycobacterium paraense sp. nov.</title>
        <authorList>
            <person name="Fusco da Costa A.R."/>
            <person name="Fedrizzi T."/>
            <person name="Lopes M.L."/>
            <person name="Pecorari M."/>
            <person name="Oliveira da Costa W.L."/>
            <person name="Giacobazzi E."/>
            <person name="da Costa Bahia J.R."/>
            <person name="De Sanctis V."/>
            <person name="Batista Lima K.V."/>
            <person name="Bertorelli R."/>
            <person name="Grottola A."/>
            <person name="Fabio A."/>
            <person name="Mariottini A."/>
            <person name="Ferretti P."/>
            <person name="Di Leva F."/>
            <person name="Fregni Serpini G."/>
            <person name="Tagliazucchi S."/>
            <person name="Rumpianesi F."/>
            <person name="Jousson O."/>
            <person name="Segata N."/>
            <person name="Tortoli E."/>
        </authorList>
    </citation>
    <scope>NUCLEOTIDE SEQUENCE [LARGE SCALE GENOMIC DNA]</scope>
    <source>
        <strain evidence="2 3">IEC33</strain>
    </source>
</reference>
<accession>A0A1X2ALL7</accession>
<dbReference type="Proteomes" id="UP000193285">
    <property type="component" value="Unassembled WGS sequence"/>
</dbReference>
<protein>
    <recommendedName>
        <fullName evidence="1">DinB-like domain-containing protein</fullName>
    </recommendedName>
</protein>
<gene>
    <name evidence="2" type="ORF">AWB90_02905</name>
</gene>
<dbReference type="InterPro" id="IPR034660">
    <property type="entry name" value="DinB/YfiT-like"/>
</dbReference>
<dbReference type="Gene3D" id="1.20.120.450">
    <property type="entry name" value="dinb family like domain"/>
    <property type="match status" value="1"/>
</dbReference>